<evidence type="ECO:0000313" key="1">
    <source>
        <dbReference type="EMBL" id="QHU09045.1"/>
    </source>
</evidence>
<accession>A0A6C0JTG4</accession>
<protein>
    <submittedName>
        <fullName evidence="1">Uncharacterized protein</fullName>
    </submittedName>
</protein>
<proteinExistence type="predicted"/>
<sequence length="90" mass="10533">MSDKQEVIKKAKKYLGADVNIKPSTRKDKKFMVENPKGKMVHFGAKGYDDYTKHKDDKRRQNYLSRATAIKGDWKKDKYSPNNLAINILW</sequence>
<dbReference type="InterPro" id="IPR043930">
    <property type="entry name" value="DUF5754"/>
</dbReference>
<name>A0A6C0JTG4_9ZZZZ</name>
<dbReference type="Pfam" id="PF19058">
    <property type="entry name" value="DUF5754"/>
    <property type="match status" value="1"/>
</dbReference>
<dbReference type="AlphaFoldDB" id="A0A6C0JTG4"/>
<dbReference type="EMBL" id="MN740702">
    <property type="protein sequence ID" value="QHU09045.1"/>
    <property type="molecule type" value="Genomic_DNA"/>
</dbReference>
<organism evidence="1">
    <name type="scientific">viral metagenome</name>
    <dbReference type="NCBI Taxonomy" id="1070528"/>
    <lineage>
        <taxon>unclassified sequences</taxon>
        <taxon>metagenomes</taxon>
        <taxon>organismal metagenomes</taxon>
    </lineage>
</organism>
<reference evidence="1" key="1">
    <citation type="journal article" date="2020" name="Nature">
        <title>Giant virus diversity and host interactions through global metagenomics.</title>
        <authorList>
            <person name="Schulz F."/>
            <person name="Roux S."/>
            <person name="Paez-Espino D."/>
            <person name="Jungbluth S."/>
            <person name="Walsh D.A."/>
            <person name="Denef V.J."/>
            <person name="McMahon K.D."/>
            <person name="Konstantinidis K.T."/>
            <person name="Eloe-Fadrosh E.A."/>
            <person name="Kyrpides N.C."/>
            <person name="Woyke T."/>
        </authorList>
    </citation>
    <scope>NUCLEOTIDE SEQUENCE</scope>
    <source>
        <strain evidence="1">GVMAG-S-1064190-84</strain>
    </source>
</reference>